<dbReference type="GO" id="GO:0051496">
    <property type="term" value="P:positive regulation of stress fiber assembly"/>
    <property type="evidence" value="ECO:0007669"/>
    <property type="project" value="TreeGrafter"/>
</dbReference>
<protein>
    <submittedName>
        <fullName evidence="5">Uncharacterized protein</fullName>
    </submittedName>
</protein>
<keyword evidence="2" id="KW-0862">Zinc</keyword>
<proteinExistence type="predicted"/>
<dbReference type="PROSITE" id="PS50023">
    <property type="entry name" value="LIM_DOMAIN_2"/>
    <property type="match status" value="1"/>
</dbReference>
<keyword evidence="3" id="KW-0440">LIM domain</keyword>
<feature type="compositionally biased region" description="Basic and acidic residues" evidence="4">
    <location>
        <begin position="436"/>
        <end position="452"/>
    </location>
</feature>
<dbReference type="OrthoDB" id="15627at2759"/>
<name>A0A7R8WFR6_9CRUS</name>
<feature type="region of interest" description="Disordered" evidence="4">
    <location>
        <begin position="193"/>
        <end position="384"/>
    </location>
</feature>
<gene>
    <name evidence="5" type="ORF">CTOB1V02_LOCUS7419</name>
</gene>
<dbReference type="AlphaFoldDB" id="A0A7R8WFR6"/>
<dbReference type="Gene3D" id="2.10.110.10">
    <property type="entry name" value="Cysteine Rich Protein"/>
    <property type="match status" value="1"/>
</dbReference>
<evidence type="ECO:0000256" key="1">
    <source>
        <dbReference type="ARBA" id="ARBA00022723"/>
    </source>
</evidence>
<feature type="compositionally biased region" description="Basic and acidic residues" evidence="4">
    <location>
        <begin position="210"/>
        <end position="220"/>
    </location>
</feature>
<feature type="compositionally biased region" description="Low complexity" evidence="4">
    <location>
        <begin position="302"/>
        <end position="330"/>
    </location>
</feature>
<dbReference type="Pfam" id="PF00412">
    <property type="entry name" value="LIM"/>
    <property type="match status" value="1"/>
</dbReference>
<feature type="compositionally biased region" description="Basic and acidic residues" evidence="4">
    <location>
        <begin position="894"/>
        <end position="918"/>
    </location>
</feature>
<evidence type="ECO:0000256" key="3">
    <source>
        <dbReference type="ARBA" id="ARBA00023038"/>
    </source>
</evidence>
<feature type="compositionally biased region" description="Polar residues" evidence="4">
    <location>
        <begin position="834"/>
        <end position="847"/>
    </location>
</feature>
<sequence length="1140" mass="125976">QDPKTPLSVRHLSSEGLHSSADCHSPGSSGGAPRSNSSDSGVESTPAEDNHQINRSEMAAASVAGRRKARLDSDSHSLPEVDVPLSADRGFDEVEEEPKTVPVDITGLLQPTDASKTHKSVLQWTPASEEKLIAASPSPPPPQPPSPPPAVNVQWEYGSDSLVLLVNGIRCVSIPSLYEQPRKKLWSRRTEFFESPEPIFPSPSSDDETPSERIPQRKEEDVIEPVEEPEFQVAPPEVSMPSPAPPPAHVRVDDQEEEDEVLRKEREIIETIEREERERRGRPPPPPGATGTVQAVQEQFERLAAVESAAVASAPRSSSVTPTPSAPASLHQHPRSQSYDSTHSLPLPVTAPSDTPACDNKRHGPRRPHHKRKAPPSSTRSSLLLTDDVIERDAQLFDELLWTAKLPWKKDIPEDLFRGDGKWEFDFEGNFLAPPLHKEEDSGVEDEAHSPRETPVMADSPGESLVKSREAHNPRKTFIEGPEAHSSREAFVKGREAHNPRETFVKGKEAHSPRETSVKSPEAHSPRETSVKGSEAQEPCEEVEDRFIRMDRGEASRRQFSPRAREVSVERCVVPSPVKDVSVEHVPSSSDASDDVRSSSSDASEDEGQREEIAKTSPTPAPRKKSLTHSPVQQQHHEAIGVALPGLARSPVLQPIAKPSALPGYPYDPHCYSSLTTIDMLKPSHNQFCRIPDEADDDTLSQVSSIPSSSMASLAQYFPPKEDAPIMPSYQDDRYTTTPPPVPLPGLADTPKKEDVPIMPSYQDDRYTSPPVALVERKKPHARMRTGVAPPPADLLTSDPALGIPSSSQLQTPRPFQPQGTSPTQYKQGMYVNPNYSFETSSQQSLNGYAPSAPFHLDPLLPRPFRPTHQYSASFDHMEGSSPLYANAPPPPKDSYRPGRREEPVRRKPEGAPRDPNKHWLIQEAEQRRIEEGSSSLNSTFSGSSEPPHYGVLPQPDPMPSYRHVAAPSPAQRHSKGVAETKRSPIYENLPLPKDKSSPPVLSVSGRKKCSHCGQELGRGAAMIIESLRLFYHLGCFRCCVCEAPLGNGEAGADVRVRNNRLHCQNCYSNDQARSEEEGDGSRTQAWQECSWRRLRTVPSVCVYCEIFRLKYSSEELSSSTICWRMNPCLYQCRWLPSTA</sequence>
<feature type="region of interest" description="Disordered" evidence="4">
    <location>
        <begin position="435"/>
        <end position="635"/>
    </location>
</feature>
<feature type="compositionally biased region" description="Acidic residues" evidence="4">
    <location>
        <begin position="221"/>
        <end position="230"/>
    </location>
</feature>
<dbReference type="PROSITE" id="PS00478">
    <property type="entry name" value="LIM_DOMAIN_1"/>
    <property type="match status" value="1"/>
</dbReference>
<dbReference type="GO" id="GO:0046872">
    <property type="term" value="F:metal ion binding"/>
    <property type="evidence" value="ECO:0007669"/>
    <property type="project" value="UniProtKB-KW"/>
</dbReference>
<feature type="compositionally biased region" description="Polar residues" evidence="4">
    <location>
        <begin position="805"/>
        <end position="827"/>
    </location>
</feature>
<dbReference type="GO" id="GO:0001725">
    <property type="term" value="C:stress fiber"/>
    <property type="evidence" value="ECO:0007669"/>
    <property type="project" value="TreeGrafter"/>
</dbReference>
<feature type="compositionally biased region" description="Basic residues" evidence="4">
    <location>
        <begin position="363"/>
        <end position="374"/>
    </location>
</feature>
<evidence type="ECO:0000256" key="4">
    <source>
        <dbReference type="SAM" id="MobiDB-lite"/>
    </source>
</evidence>
<dbReference type="CDD" id="cd08368">
    <property type="entry name" value="LIM"/>
    <property type="match status" value="1"/>
</dbReference>
<evidence type="ECO:0000313" key="5">
    <source>
        <dbReference type="EMBL" id="CAD7229550.1"/>
    </source>
</evidence>
<dbReference type="GO" id="GO:0051893">
    <property type="term" value="P:regulation of focal adhesion assembly"/>
    <property type="evidence" value="ECO:0007669"/>
    <property type="project" value="TreeGrafter"/>
</dbReference>
<reference evidence="5" key="1">
    <citation type="submission" date="2020-11" db="EMBL/GenBank/DDBJ databases">
        <authorList>
            <person name="Tran Van P."/>
        </authorList>
    </citation>
    <scope>NUCLEOTIDE SEQUENCE</scope>
</reference>
<dbReference type="InterPro" id="IPR001781">
    <property type="entry name" value="Znf_LIM"/>
</dbReference>
<feature type="compositionally biased region" description="Polar residues" evidence="4">
    <location>
        <begin position="34"/>
        <end position="43"/>
    </location>
</feature>
<accession>A0A7R8WFR6</accession>
<feature type="compositionally biased region" description="Low complexity" evidence="4">
    <location>
        <begin position="375"/>
        <end position="384"/>
    </location>
</feature>
<keyword evidence="1" id="KW-0479">Metal-binding</keyword>
<feature type="compositionally biased region" description="Basic and acidic residues" evidence="4">
    <location>
        <begin position="482"/>
        <end position="530"/>
    </location>
</feature>
<dbReference type="PANTHER" id="PTHR15551:SF3">
    <property type="entry name" value="LIM AND CALPONIN HOMOLOGY DOMAINS-CONTAINING PROTEIN 1"/>
    <property type="match status" value="1"/>
</dbReference>
<evidence type="ECO:0000256" key="2">
    <source>
        <dbReference type="ARBA" id="ARBA00022833"/>
    </source>
</evidence>
<feature type="region of interest" description="Disordered" evidence="4">
    <location>
        <begin position="735"/>
        <end position="959"/>
    </location>
</feature>
<feature type="compositionally biased region" description="Basic and acidic residues" evidence="4">
    <location>
        <begin position="70"/>
        <end position="79"/>
    </location>
</feature>
<feature type="compositionally biased region" description="Basic and acidic residues" evidence="4">
    <location>
        <begin position="545"/>
        <end position="569"/>
    </location>
</feature>
<feature type="compositionally biased region" description="Pro residues" evidence="4">
    <location>
        <begin position="137"/>
        <end position="150"/>
    </location>
</feature>
<dbReference type="SMART" id="SM00132">
    <property type="entry name" value="LIM"/>
    <property type="match status" value="1"/>
</dbReference>
<organism evidence="5">
    <name type="scientific">Cyprideis torosa</name>
    <dbReference type="NCBI Taxonomy" id="163714"/>
    <lineage>
        <taxon>Eukaryota</taxon>
        <taxon>Metazoa</taxon>
        <taxon>Ecdysozoa</taxon>
        <taxon>Arthropoda</taxon>
        <taxon>Crustacea</taxon>
        <taxon>Oligostraca</taxon>
        <taxon>Ostracoda</taxon>
        <taxon>Podocopa</taxon>
        <taxon>Podocopida</taxon>
        <taxon>Cytherocopina</taxon>
        <taxon>Cytheroidea</taxon>
        <taxon>Cytherideidae</taxon>
        <taxon>Cyprideis</taxon>
    </lineage>
</organism>
<feature type="compositionally biased region" description="Basic and acidic residues" evidence="4">
    <location>
        <begin position="261"/>
        <end position="281"/>
    </location>
</feature>
<dbReference type="GO" id="GO:0032034">
    <property type="term" value="F:myosin II head/neck binding"/>
    <property type="evidence" value="ECO:0007669"/>
    <property type="project" value="TreeGrafter"/>
</dbReference>
<dbReference type="PANTHER" id="PTHR15551">
    <property type="entry name" value="LIM DOMAIN ONLY 7"/>
    <property type="match status" value="1"/>
</dbReference>
<feature type="non-terminal residue" evidence="5">
    <location>
        <position position="1140"/>
    </location>
</feature>
<dbReference type="EMBL" id="OB662135">
    <property type="protein sequence ID" value="CAD7229550.1"/>
    <property type="molecule type" value="Genomic_DNA"/>
</dbReference>
<feature type="compositionally biased region" description="Low complexity" evidence="4">
    <location>
        <begin position="934"/>
        <end position="945"/>
    </location>
</feature>
<feature type="region of interest" description="Disordered" evidence="4">
    <location>
        <begin position="1"/>
        <end position="152"/>
    </location>
</feature>
<feature type="compositionally biased region" description="Polar residues" evidence="4">
    <location>
        <begin position="335"/>
        <end position="344"/>
    </location>
</feature>